<dbReference type="GO" id="GO:0005634">
    <property type="term" value="C:nucleus"/>
    <property type="evidence" value="ECO:0007669"/>
    <property type="project" value="UniProtKB-SubCell"/>
</dbReference>
<evidence type="ECO:0000313" key="4">
    <source>
        <dbReference type="Proteomes" id="UP000015104"/>
    </source>
</evidence>
<evidence type="ECO:0000256" key="1">
    <source>
        <dbReference type="ARBA" id="ARBA00004123"/>
    </source>
</evidence>
<protein>
    <submittedName>
        <fullName evidence="3">Uncharacterized protein</fullName>
    </submittedName>
</protein>
<evidence type="ECO:0000256" key="2">
    <source>
        <dbReference type="SAM" id="MobiDB-lite"/>
    </source>
</evidence>
<proteinExistence type="predicted"/>
<feature type="region of interest" description="Disordered" evidence="2">
    <location>
        <begin position="31"/>
        <end position="53"/>
    </location>
</feature>
<dbReference type="EnsemblMetazoa" id="tetur23g00570.1">
    <property type="protein sequence ID" value="tetur23g00570.1"/>
    <property type="gene ID" value="tetur23g00570"/>
</dbReference>
<comment type="subcellular location">
    <subcellularLocation>
        <location evidence="1">Nucleus</location>
    </subcellularLocation>
</comment>
<dbReference type="InterPro" id="IPR009057">
    <property type="entry name" value="Homeodomain-like_sf"/>
</dbReference>
<accession>T1KVG6</accession>
<dbReference type="Gene3D" id="1.10.10.60">
    <property type="entry name" value="Homeodomain-like"/>
    <property type="match status" value="1"/>
</dbReference>
<dbReference type="AlphaFoldDB" id="T1KVG6"/>
<dbReference type="Proteomes" id="UP000015104">
    <property type="component" value="Unassembled WGS sequence"/>
</dbReference>
<dbReference type="HOGENOM" id="CLU_1818273_0_0_1"/>
<organism evidence="3 4">
    <name type="scientific">Tetranychus urticae</name>
    <name type="common">Two-spotted spider mite</name>
    <dbReference type="NCBI Taxonomy" id="32264"/>
    <lineage>
        <taxon>Eukaryota</taxon>
        <taxon>Metazoa</taxon>
        <taxon>Ecdysozoa</taxon>
        <taxon>Arthropoda</taxon>
        <taxon>Chelicerata</taxon>
        <taxon>Arachnida</taxon>
        <taxon>Acari</taxon>
        <taxon>Acariformes</taxon>
        <taxon>Trombidiformes</taxon>
        <taxon>Prostigmata</taxon>
        <taxon>Eleutherengona</taxon>
        <taxon>Raphignathae</taxon>
        <taxon>Tetranychoidea</taxon>
        <taxon>Tetranychidae</taxon>
        <taxon>Tetranychus</taxon>
    </lineage>
</organism>
<evidence type="ECO:0000313" key="3">
    <source>
        <dbReference type="EnsemblMetazoa" id="tetur23g00570.1"/>
    </source>
</evidence>
<dbReference type="SUPFAM" id="SSF46689">
    <property type="entry name" value="Homeodomain-like"/>
    <property type="match status" value="1"/>
</dbReference>
<reference evidence="4" key="1">
    <citation type="submission" date="2011-08" db="EMBL/GenBank/DDBJ databases">
        <authorList>
            <person name="Rombauts S."/>
        </authorList>
    </citation>
    <scope>NUCLEOTIDE SEQUENCE</scope>
    <source>
        <strain evidence="4">London</strain>
    </source>
</reference>
<dbReference type="EMBL" id="CAEY01000613">
    <property type="status" value="NOT_ANNOTATED_CDS"/>
    <property type="molecule type" value="Genomic_DNA"/>
</dbReference>
<reference evidence="3" key="2">
    <citation type="submission" date="2015-06" db="UniProtKB">
        <authorList>
            <consortium name="EnsemblMetazoa"/>
        </authorList>
    </citation>
    <scope>IDENTIFICATION</scope>
</reference>
<sequence length="142" mass="16500">MKEMIETGISKQGCDELYCVLHAGVATQPANIDRDQLGSPPYSNEDPTNSEKKSDMLVLKHVHQDILNEAFLRNRYPGNDKKLRMVDKCNAALENYKNRPLKESEKRKIVNINHWLNNRRKIKKDPSIAKTRAQEVKEKKYH</sequence>
<name>T1KVG6_TETUR</name>
<keyword evidence="4" id="KW-1185">Reference proteome</keyword>